<organism evidence="1 2">
    <name type="scientific">Violaceomyces palustris</name>
    <dbReference type="NCBI Taxonomy" id="1673888"/>
    <lineage>
        <taxon>Eukaryota</taxon>
        <taxon>Fungi</taxon>
        <taxon>Dikarya</taxon>
        <taxon>Basidiomycota</taxon>
        <taxon>Ustilaginomycotina</taxon>
        <taxon>Ustilaginomycetes</taxon>
        <taxon>Violaceomycetales</taxon>
        <taxon>Violaceomycetaceae</taxon>
        <taxon>Violaceomyces</taxon>
    </lineage>
</organism>
<sequence length="229" mass="24168">MTTERTKVTTLNQAQPEDLEDDTPPAFPSLNSAQRQSGGQNLRPGSTSKSPEDPGSSGSASWKKTSFLLPNPSTSLLAAPLPSSLAPSGGNLMLPPSTNSSTAPQGVGGASGASLGKDSKRKKVALAPGCSPLDWARLKNSTDLRGGVTSLLRVTPEELKRHNTRQDAWSAFSGKVYNITPYLKFHPGGEDELMRVAGRDGTRLFALTHSWVNIDAMIDTAMVGILVQG</sequence>
<evidence type="ECO:0000313" key="1">
    <source>
        <dbReference type="EMBL" id="PWN47682.1"/>
    </source>
</evidence>
<dbReference type="EMBL" id="KZ820368">
    <property type="protein sequence ID" value="PWN47682.1"/>
    <property type="molecule type" value="Genomic_DNA"/>
</dbReference>
<gene>
    <name evidence="1" type="ORF">IE53DRAFT_320796</name>
</gene>
<evidence type="ECO:0000313" key="2">
    <source>
        <dbReference type="Proteomes" id="UP000245626"/>
    </source>
</evidence>
<protein>
    <submittedName>
        <fullName evidence="1">Cytochrome b5</fullName>
    </submittedName>
</protein>
<dbReference type="Proteomes" id="UP000245626">
    <property type="component" value="Unassembled WGS sequence"/>
</dbReference>
<name>A0ACD0NPH5_9BASI</name>
<keyword evidence="2" id="KW-1185">Reference proteome</keyword>
<accession>A0ACD0NPH5</accession>
<proteinExistence type="predicted"/>
<reference evidence="1 2" key="1">
    <citation type="journal article" date="2018" name="Mol. Biol. Evol.">
        <title>Broad Genomic Sampling Reveals a Smut Pathogenic Ancestry of the Fungal Clade Ustilaginomycotina.</title>
        <authorList>
            <person name="Kijpornyongpan T."/>
            <person name="Mondo S.J."/>
            <person name="Barry K."/>
            <person name="Sandor L."/>
            <person name="Lee J."/>
            <person name="Lipzen A."/>
            <person name="Pangilinan J."/>
            <person name="LaButti K."/>
            <person name="Hainaut M."/>
            <person name="Henrissat B."/>
            <person name="Grigoriev I.V."/>
            <person name="Spatafora J.W."/>
            <person name="Aime M.C."/>
        </authorList>
    </citation>
    <scope>NUCLEOTIDE SEQUENCE [LARGE SCALE GENOMIC DNA]</scope>
    <source>
        <strain evidence="1 2">SA 807</strain>
    </source>
</reference>